<sequence length="84" mass="9102">MTSGQTHVLMVVGMRDGFRYEVDGGDASGDQTKGSPGGFIHIIESDLLNAATGIPHTFTSESLWTFNHERSLAETFRCNPGSTR</sequence>
<evidence type="ECO:0000313" key="1">
    <source>
        <dbReference type="EMBL" id="KAI7758272.1"/>
    </source>
</evidence>
<proteinExistence type="predicted"/>
<reference evidence="1" key="1">
    <citation type="submission" date="2022-06" db="EMBL/GenBank/DDBJ databases">
        <title>Uncovering the hologenomic basis of an extraordinary plant invasion.</title>
        <authorList>
            <person name="Bieker V.C."/>
            <person name="Martin M.D."/>
            <person name="Gilbert T."/>
            <person name="Hodgins K."/>
            <person name="Battlay P."/>
            <person name="Petersen B."/>
            <person name="Wilson J."/>
        </authorList>
    </citation>
    <scope>NUCLEOTIDE SEQUENCE</scope>
    <source>
        <strain evidence="1">AA19_3_7</strain>
        <tissue evidence="1">Leaf</tissue>
    </source>
</reference>
<accession>A0AAD5DF66</accession>
<feature type="non-terminal residue" evidence="1">
    <location>
        <position position="1"/>
    </location>
</feature>
<name>A0AAD5DF66_AMBAR</name>
<evidence type="ECO:0000313" key="2">
    <source>
        <dbReference type="Proteomes" id="UP001206925"/>
    </source>
</evidence>
<keyword evidence="2" id="KW-1185">Reference proteome</keyword>
<organism evidence="1 2">
    <name type="scientific">Ambrosia artemisiifolia</name>
    <name type="common">Common ragweed</name>
    <dbReference type="NCBI Taxonomy" id="4212"/>
    <lineage>
        <taxon>Eukaryota</taxon>
        <taxon>Viridiplantae</taxon>
        <taxon>Streptophyta</taxon>
        <taxon>Embryophyta</taxon>
        <taxon>Tracheophyta</taxon>
        <taxon>Spermatophyta</taxon>
        <taxon>Magnoliopsida</taxon>
        <taxon>eudicotyledons</taxon>
        <taxon>Gunneridae</taxon>
        <taxon>Pentapetalae</taxon>
        <taxon>asterids</taxon>
        <taxon>campanulids</taxon>
        <taxon>Asterales</taxon>
        <taxon>Asteraceae</taxon>
        <taxon>Asteroideae</taxon>
        <taxon>Heliantheae alliance</taxon>
        <taxon>Heliantheae</taxon>
        <taxon>Ambrosia</taxon>
    </lineage>
</organism>
<dbReference type="AlphaFoldDB" id="A0AAD5DF66"/>
<protein>
    <submittedName>
        <fullName evidence="1">Uncharacterized protein</fullName>
    </submittedName>
</protein>
<comment type="caution">
    <text evidence="1">The sequence shown here is derived from an EMBL/GenBank/DDBJ whole genome shotgun (WGS) entry which is preliminary data.</text>
</comment>
<dbReference type="Proteomes" id="UP001206925">
    <property type="component" value="Unassembled WGS sequence"/>
</dbReference>
<gene>
    <name evidence="1" type="ORF">M8C21_003618</name>
</gene>
<dbReference type="EMBL" id="JAMZMK010000012">
    <property type="protein sequence ID" value="KAI7758272.1"/>
    <property type="molecule type" value="Genomic_DNA"/>
</dbReference>